<name>A0ABV9K5G2_9PORP</name>
<dbReference type="Proteomes" id="UP001596020">
    <property type="component" value="Unassembled WGS sequence"/>
</dbReference>
<evidence type="ECO:0000256" key="1">
    <source>
        <dbReference type="SAM" id="Phobius"/>
    </source>
</evidence>
<gene>
    <name evidence="3" type="ORF">ACFO3G_00305</name>
</gene>
<dbReference type="EMBL" id="JBHSGO010000005">
    <property type="protein sequence ID" value="MFC4665078.1"/>
    <property type="molecule type" value="Genomic_DNA"/>
</dbReference>
<accession>A0ABV9K5G2</accession>
<keyword evidence="1" id="KW-0472">Membrane</keyword>
<evidence type="ECO:0000313" key="3">
    <source>
        <dbReference type="EMBL" id="MFC4665078.1"/>
    </source>
</evidence>
<dbReference type="PANTHER" id="PTHR30443:SF2">
    <property type="entry name" value="PHOSPHOETHANOLAMINE TRANSFERASE EPTC"/>
    <property type="match status" value="1"/>
</dbReference>
<keyword evidence="1" id="KW-0812">Transmembrane</keyword>
<dbReference type="PANTHER" id="PTHR30443">
    <property type="entry name" value="INNER MEMBRANE PROTEIN"/>
    <property type="match status" value="1"/>
</dbReference>
<dbReference type="Gene3D" id="3.40.720.10">
    <property type="entry name" value="Alkaline Phosphatase, subunit A"/>
    <property type="match status" value="1"/>
</dbReference>
<reference evidence="4" key="1">
    <citation type="journal article" date="2019" name="Int. J. Syst. Evol. Microbiol.">
        <title>The Global Catalogue of Microorganisms (GCM) 10K type strain sequencing project: providing services to taxonomists for standard genome sequencing and annotation.</title>
        <authorList>
            <consortium name="The Broad Institute Genomics Platform"/>
            <consortium name="The Broad Institute Genome Sequencing Center for Infectious Disease"/>
            <person name="Wu L."/>
            <person name="Ma J."/>
        </authorList>
    </citation>
    <scope>NUCLEOTIDE SEQUENCE [LARGE SCALE GENOMIC DNA]</scope>
    <source>
        <strain evidence="4">CGMCC 4.7357</strain>
    </source>
</reference>
<dbReference type="InterPro" id="IPR040423">
    <property type="entry name" value="PEA_transferase"/>
</dbReference>
<protein>
    <submittedName>
        <fullName evidence="3">Sulfatase-like hydrolase/transferase</fullName>
    </submittedName>
</protein>
<dbReference type="InterPro" id="IPR017850">
    <property type="entry name" value="Alkaline_phosphatase_core_sf"/>
</dbReference>
<dbReference type="InterPro" id="IPR000917">
    <property type="entry name" value="Sulfatase_N"/>
</dbReference>
<feature type="transmembrane region" description="Helical" evidence="1">
    <location>
        <begin position="130"/>
        <end position="150"/>
    </location>
</feature>
<keyword evidence="4" id="KW-1185">Reference proteome</keyword>
<feature type="transmembrane region" description="Helical" evidence="1">
    <location>
        <begin position="91"/>
        <end position="109"/>
    </location>
</feature>
<keyword evidence="1" id="KW-1133">Transmembrane helix</keyword>
<evidence type="ECO:0000259" key="2">
    <source>
        <dbReference type="Pfam" id="PF00884"/>
    </source>
</evidence>
<dbReference type="Pfam" id="PF00884">
    <property type="entry name" value="Sulfatase"/>
    <property type="match status" value="1"/>
</dbReference>
<feature type="transmembrane region" description="Helical" evidence="1">
    <location>
        <begin position="27"/>
        <end position="47"/>
    </location>
</feature>
<evidence type="ECO:0000313" key="4">
    <source>
        <dbReference type="Proteomes" id="UP001596020"/>
    </source>
</evidence>
<comment type="caution">
    <text evidence="3">The sequence shown here is derived from an EMBL/GenBank/DDBJ whole genome shotgun (WGS) entry which is preliminary data.</text>
</comment>
<sequence length="504" mass="57683">MLADIFATSMIAFFIPSLISNKWLRRIVITIEVLILFFLYMLDYVLITKYQVPFNDDMALPLLATNVNESIDFISELSCNIGVYLLQLSKLFLLLLISYYIPFGCSYIRRQYTNHSSVVCSFVACWRSKLIAAGLSVFVLLLFVGTFYQVRSLIRGFRNDWVSYVDLSPFGRVVDAALMLHKEKEAFEESLNGAPKCDGTVSVDTNMRDVDVVLMYCPLIYPKMMHCYGGELCNTDAIDSFESKGNLVRFDSAYNVVDNDSRILPTIMRVGYVSNENGNVPLLSSVMRDAGYFTSWIDNSPKYDTGYDSPRYLMADCDTSFFTNLRTYAECWSQKIPADSSVVSQFQPSLVSKPSFNVLSLYGPHPSVWFRVPSEYMLYNSLDLVTTGKDLDNSSKEELAQYYCYVAYLDHLLDMTVEKIKNKKVILFLIGSEGASGDTYPYLLSSYDTSEKNRIPFFVYCTETLRKVHPEILYTLHELSRKRFDNTQMANLILDLLHIKFMPK</sequence>
<proteinExistence type="predicted"/>
<organism evidence="3 4">
    <name type="scientific">Falsiporphyromonas endometrii</name>
    <dbReference type="NCBI Taxonomy" id="1387297"/>
    <lineage>
        <taxon>Bacteria</taxon>
        <taxon>Pseudomonadati</taxon>
        <taxon>Bacteroidota</taxon>
        <taxon>Bacteroidia</taxon>
        <taxon>Bacteroidales</taxon>
        <taxon>Porphyromonadaceae</taxon>
        <taxon>Falsiporphyromonas</taxon>
    </lineage>
</organism>
<feature type="domain" description="Sulfatase N-terminal" evidence="2">
    <location>
        <begin position="224"/>
        <end position="497"/>
    </location>
</feature>
<dbReference type="SUPFAM" id="SSF53649">
    <property type="entry name" value="Alkaline phosphatase-like"/>
    <property type="match status" value="1"/>
</dbReference>